<dbReference type="RefSeq" id="WP_171778103.1">
    <property type="nucleotide sequence ID" value="NZ_CP045273.1"/>
</dbReference>
<organism evidence="1 2">
    <name type="scientific">Priestia megaterium</name>
    <name type="common">Bacillus megaterium</name>
    <dbReference type="NCBI Taxonomy" id="1404"/>
    <lineage>
        <taxon>Bacteria</taxon>
        <taxon>Bacillati</taxon>
        <taxon>Bacillota</taxon>
        <taxon>Bacilli</taxon>
        <taxon>Bacillales</taxon>
        <taxon>Bacillaceae</taxon>
        <taxon>Priestia</taxon>
    </lineage>
</organism>
<keyword evidence="1" id="KW-0614">Plasmid</keyword>
<dbReference type="Proteomes" id="UP000501076">
    <property type="component" value="Plasmid pFDU301A"/>
</dbReference>
<accession>A0A6M6DZB7</accession>
<dbReference type="EMBL" id="CP045273">
    <property type="protein sequence ID" value="QJX80122.1"/>
    <property type="molecule type" value="Genomic_DNA"/>
</dbReference>
<sequence length="284" mass="33167">MIDLITGKTKSGKTTLIKEKIKTIQNPVIILDFKNDFDDVQTKTINLGLIDPFLSPMNYTDAVAINSGLVEFSQFLAERSQEVLKDFCLEEDWKIFKMNDLIDEALKRATNGWNQHENAKAKESRRFLNFKKSKQELILEDEINKIEQTDIVVVKTEGLHSIQTRVLSFLLLSRLQEKFSSITVVSDNINYLWRDGHLFSFSKIFDFEKNNLLLSFNKTENFPKRLKKHINNVFIFKLENNSDVDFFKQLNIPIDAKAKRFRQGKYVEYNLNDILINEPETQMA</sequence>
<geneLocation type="plasmid" evidence="2">
    <name>pfdu301a</name>
</geneLocation>
<gene>
    <name evidence="1" type="ORF">FDZ14_28920</name>
</gene>
<name>A0A6M6DZB7_PRIMG</name>
<protein>
    <submittedName>
        <fullName evidence="1">Uncharacterized protein</fullName>
    </submittedName>
</protein>
<dbReference type="AlphaFoldDB" id="A0A6M6DZB7"/>
<evidence type="ECO:0000313" key="2">
    <source>
        <dbReference type="Proteomes" id="UP000501076"/>
    </source>
</evidence>
<proteinExistence type="predicted"/>
<evidence type="ECO:0000313" key="1">
    <source>
        <dbReference type="EMBL" id="QJX80122.1"/>
    </source>
</evidence>
<reference evidence="1 2" key="1">
    <citation type="submission" date="2019-10" db="EMBL/GenBank/DDBJ databases">
        <title>Complete genome sequences for adaption low water activity.</title>
        <authorList>
            <person name="Zhao L."/>
            <person name="Zhong J."/>
        </authorList>
    </citation>
    <scope>NUCLEOTIDE SEQUENCE [LARGE SCALE GENOMIC DNA]</scope>
    <source>
        <strain evidence="1 2">FDU301</strain>
        <plasmid evidence="2">pfdu301a</plasmid>
    </source>
</reference>